<dbReference type="Pfam" id="PF04389">
    <property type="entry name" value="Peptidase_M28"/>
    <property type="match status" value="1"/>
</dbReference>
<evidence type="ECO:0000313" key="3">
    <source>
        <dbReference type="EMBL" id="EMR70874.1"/>
    </source>
</evidence>
<dbReference type="GO" id="GO:0008233">
    <property type="term" value="F:peptidase activity"/>
    <property type="evidence" value="ECO:0007669"/>
    <property type="project" value="UniProtKB-KW"/>
</dbReference>
<evidence type="ECO:0000256" key="1">
    <source>
        <dbReference type="RuleBase" id="RU361240"/>
    </source>
</evidence>
<organism evidence="3 4">
    <name type="scientific">Eutypa lata (strain UCR-EL1)</name>
    <name type="common">Grapevine dieback disease fungus</name>
    <name type="synonym">Eutypa armeniacae</name>
    <dbReference type="NCBI Taxonomy" id="1287681"/>
    <lineage>
        <taxon>Eukaryota</taxon>
        <taxon>Fungi</taxon>
        <taxon>Dikarya</taxon>
        <taxon>Ascomycota</taxon>
        <taxon>Pezizomycotina</taxon>
        <taxon>Sordariomycetes</taxon>
        <taxon>Xylariomycetidae</taxon>
        <taxon>Xylariales</taxon>
        <taxon>Diatrypaceae</taxon>
        <taxon>Eutypa</taxon>
    </lineage>
</organism>
<keyword evidence="1" id="KW-0479">Metal-binding</keyword>
<dbReference type="AlphaFoldDB" id="M7SW88"/>
<keyword evidence="1" id="KW-0378">Hydrolase</keyword>
<proteinExistence type="inferred from homology"/>
<dbReference type="Gene3D" id="3.40.630.10">
    <property type="entry name" value="Zn peptidases"/>
    <property type="match status" value="1"/>
</dbReference>
<dbReference type="GO" id="GO:0006508">
    <property type="term" value="P:proteolysis"/>
    <property type="evidence" value="ECO:0007669"/>
    <property type="project" value="UniProtKB-KW"/>
</dbReference>
<dbReference type="Proteomes" id="UP000012174">
    <property type="component" value="Unassembled WGS sequence"/>
</dbReference>
<protein>
    <recommendedName>
        <fullName evidence="1">Peptide hydrolase</fullName>
        <ecNumber evidence="1">3.4.-.-</ecNumber>
    </recommendedName>
</protein>
<sequence>MRVSSPRTHVIEFHFYSGEEGGLLGSRDVMQAYAADGVDVLAVVNQDMTGYSPNNVIAVYTDYVDAALTKFVQTLVPVYSSLPLSTDVCGYGCSDHASARSAGFPAAYVCDENYDDSSPYIHSAQDTIATVSFPHILEHAKFTIGFLVEASFF</sequence>
<dbReference type="EMBL" id="KB705755">
    <property type="protein sequence ID" value="EMR70874.1"/>
    <property type="molecule type" value="Genomic_DNA"/>
</dbReference>
<keyword evidence="4" id="KW-1185">Reference proteome</keyword>
<dbReference type="KEGG" id="ela:UCREL1_2087"/>
<dbReference type="EC" id="3.4.-.-" evidence="1"/>
<reference evidence="4" key="1">
    <citation type="journal article" date="2013" name="Genome Announc.">
        <title>Draft genome sequence of the grapevine dieback fungus Eutypa lata UCR-EL1.</title>
        <authorList>
            <person name="Blanco-Ulate B."/>
            <person name="Rolshausen P.E."/>
            <person name="Cantu D."/>
        </authorList>
    </citation>
    <scope>NUCLEOTIDE SEQUENCE [LARGE SCALE GENOMIC DNA]</scope>
    <source>
        <strain evidence="4">UCR-EL1</strain>
    </source>
</reference>
<dbReference type="eggNOG" id="KOG2195">
    <property type="taxonomic scope" value="Eukaryota"/>
</dbReference>
<gene>
    <name evidence="3" type="ORF">UCREL1_2087</name>
</gene>
<dbReference type="HOGENOM" id="CLU_120619_0_0_1"/>
<feature type="domain" description="Peptidase M28" evidence="2">
    <location>
        <begin position="8"/>
        <end position="141"/>
    </location>
</feature>
<dbReference type="GO" id="GO:0046872">
    <property type="term" value="F:metal ion binding"/>
    <property type="evidence" value="ECO:0007669"/>
    <property type="project" value="UniProtKB-KW"/>
</dbReference>
<dbReference type="InterPro" id="IPR007484">
    <property type="entry name" value="Peptidase_M28"/>
</dbReference>
<accession>M7SW88</accession>
<comment type="similarity">
    <text evidence="1">Belongs to the peptidase M28 family.</text>
</comment>
<keyword evidence="1" id="KW-0645">Protease</keyword>
<name>M7SW88_EUTLA</name>
<dbReference type="OMA" id="WIHSAND"/>
<dbReference type="OrthoDB" id="2214at2759"/>
<dbReference type="SUPFAM" id="SSF53187">
    <property type="entry name" value="Zn-dependent exopeptidases"/>
    <property type="match status" value="1"/>
</dbReference>
<keyword evidence="1" id="KW-0862">Zinc</keyword>
<evidence type="ECO:0000259" key="2">
    <source>
        <dbReference type="Pfam" id="PF04389"/>
    </source>
</evidence>
<evidence type="ECO:0000313" key="4">
    <source>
        <dbReference type="Proteomes" id="UP000012174"/>
    </source>
</evidence>